<dbReference type="GO" id="GO:0016787">
    <property type="term" value="F:hydrolase activity"/>
    <property type="evidence" value="ECO:0007669"/>
    <property type="project" value="InterPro"/>
</dbReference>
<feature type="domain" description="Purple acid phosphatase C-terminal" evidence="4">
    <location>
        <begin position="105"/>
        <end position="172"/>
    </location>
</feature>
<dbReference type="Gene3D" id="3.60.21.10">
    <property type="match status" value="1"/>
</dbReference>
<evidence type="ECO:0000256" key="1">
    <source>
        <dbReference type="ARBA" id="ARBA00001947"/>
    </source>
</evidence>
<dbReference type="InterPro" id="IPR029052">
    <property type="entry name" value="Metallo-depent_PP-like"/>
</dbReference>
<dbReference type="SUPFAM" id="SSF56300">
    <property type="entry name" value="Metallo-dependent phosphatases"/>
    <property type="match status" value="1"/>
</dbReference>
<evidence type="ECO:0000259" key="3">
    <source>
        <dbReference type="Pfam" id="PF00149"/>
    </source>
</evidence>
<proteinExistence type="predicted"/>
<evidence type="ECO:0000313" key="5">
    <source>
        <dbReference type="EMBL" id="KAE8719415.1"/>
    </source>
</evidence>
<dbReference type="PANTHER" id="PTHR45778">
    <property type="entry name" value="PURPLE ACID PHOSPHATASE-RELATED"/>
    <property type="match status" value="1"/>
</dbReference>
<dbReference type="Proteomes" id="UP000436088">
    <property type="component" value="Unassembled WGS sequence"/>
</dbReference>
<dbReference type="CDD" id="cd00839">
    <property type="entry name" value="MPP_PAPs"/>
    <property type="match status" value="1"/>
</dbReference>
<feature type="domain" description="Calcineurin-like phosphoesterase" evidence="3">
    <location>
        <begin position="12"/>
        <end position="80"/>
    </location>
</feature>
<comment type="cofactor">
    <cofactor evidence="1">
        <name>Zn(2+)</name>
        <dbReference type="ChEBI" id="CHEBI:29105"/>
    </cofactor>
</comment>
<evidence type="ECO:0000259" key="4">
    <source>
        <dbReference type="Pfam" id="PF14008"/>
    </source>
</evidence>
<evidence type="ECO:0000256" key="2">
    <source>
        <dbReference type="ARBA" id="ARBA00023180"/>
    </source>
</evidence>
<keyword evidence="2" id="KW-0325">Glycoprotein</keyword>
<dbReference type="InterPro" id="IPR025733">
    <property type="entry name" value="PAPs_C"/>
</dbReference>
<dbReference type="InterPro" id="IPR041792">
    <property type="entry name" value="MPP_PAP"/>
</dbReference>
<dbReference type="Pfam" id="PF14008">
    <property type="entry name" value="Metallophos_C"/>
    <property type="match status" value="1"/>
</dbReference>
<keyword evidence="6" id="KW-1185">Reference proteome</keyword>
<dbReference type="PANTHER" id="PTHR45778:SF7">
    <property type="entry name" value="PURPLE ACID PHOSPHATASE"/>
    <property type="match status" value="1"/>
</dbReference>
<accession>A0A6A3BSG7</accession>
<organism evidence="5 6">
    <name type="scientific">Hibiscus syriacus</name>
    <name type="common">Rose of Sharon</name>
    <dbReference type="NCBI Taxonomy" id="106335"/>
    <lineage>
        <taxon>Eukaryota</taxon>
        <taxon>Viridiplantae</taxon>
        <taxon>Streptophyta</taxon>
        <taxon>Embryophyta</taxon>
        <taxon>Tracheophyta</taxon>
        <taxon>Spermatophyta</taxon>
        <taxon>Magnoliopsida</taxon>
        <taxon>eudicotyledons</taxon>
        <taxon>Gunneridae</taxon>
        <taxon>Pentapetalae</taxon>
        <taxon>rosids</taxon>
        <taxon>malvids</taxon>
        <taxon>Malvales</taxon>
        <taxon>Malvaceae</taxon>
        <taxon>Malvoideae</taxon>
        <taxon>Hibiscus</taxon>
    </lineage>
</organism>
<reference evidence="5" key="1">
    <citation type="submission" date="2019-09" db="EMBL/GenBank/DDBJ databases">
        <title>Draft genome information of white flower Hibiscus syriacus.</title>
        <authorList>
            <person name="Kim Y.-M."/>
        </authorList>
    </citation>
    <scope>NUCLEOTIDE SEQUENCE [LARGE SCALE GENOMIC DNA]</scope>
    <source>
        <strain evidence="5">YM2019G1</strain>
    </source>
</reference>
<name>A0A6A3BSG7_HIBSY</name>
<dbReference type="Pfam" id="PF00149">
    <property type="entry name" value="Metallophos"/>
    <property type="match status" value="1"/>
</dbReference>
<dbReference type="EMBL" id="VEPZ02000789">
    <property type="protein sequence ID" value="KAE8719415.1"/>
    <property type="molecule type" value="Genomic_DNA"/>
</dbReference>
<sequence>MSTETNFLPGSNQYNFLRRDLESVDRMKTPFFVFQGHRPMYTTSFASKDAPLRERMFEHLEPLLVKNKVTLVLWGHVHRYDRFCPMKNFTCGSMGQKGEDWEALPVPVVIGMGGQDWQPKWEPRPDHPDDPVFPQPKRSLYRAGEFGYTRLVATREKLRLSFVGNHDGEVHDMVEILASGKFLMAVKSTMVKLVHSIRLTQNVTHFHIISGVSVSWCSGFSSAMFSVLFHMLGYREGTGLW</sequence>
<protein>
    <submittedName>
        <fullName evidence="5">Uncharacterized protein</fullName>
    </submittedName>
</protein>
<gene>
    <name evidence="5" type="ORF">F3Y22_tig00109958pilonHSYRG00021</name>
</gene>
<evidence type="ECO:0000313" key="6">
    <source>
        <dbReference type="Proteomes" id="UP000436088"/>
    </source>
</evidence>
<dbReference type="AlphaFoldDB" id="A0A6A3BSG7"/>
<dbReference type="InterPro" id="IPR004843">
    <property type="entry name" value="Calcineurin-like_PHP"/>
</dbReference>
<comment type="caution">
    <text evidence="5">The sequence shown here is derived from an EMBL/GenBank/DDBJ whole genome shotgun (WGS) entry which is preliminary data.</text>
</comment>